<keyword evidence="3" id="KW-1185">Reference proteome</keyword>
<reference evidence="2 3" key="1">
    <citation type="submission" date="2019-03" db="EMBL/GenBank/DDBJ databases">
        <title>Genomic Encyclopedia of Type Strains, Phase IV (KMG-IV): sequencing the most valuable type-strain genomes for metagenomic binning, comparative biology and taxonomic classification.</title>
        <authorList>
            <person name="Goeker M."/>
        </authorList>
    </citation>
    <scope>NUCLEOTIDE SEQUENCE [LARGE SCALE GENOMIC DNA]</scope>
    <source>
        <strain evidence="2 3">DSM 24176</strain>
    </source>
</reference>
<comment type="caution">
    <text evidence="2">The sequence shown here is derived from an EMBL/GenBank/DDBJ whole genome shotgun (WGS) entry which is preliminary data.</text>
</comment>
<evidence type="ECO:0000313" key="2">
    <source>
        <dbReference type="EMBL" id="TCK93173.1"/>
    </source>
</evidence>
<gene>
    <name evidence="2" type="ORF">EDC19_1361</name>
</gene>
<dbReference type="EMBL" id="SMGQ01000012">
    <property type="protein sequence ID" value="TCK93173.1"/>
    <property type="molecule type" value="Genomic_DNA"/>
</dbReference>
<dbReference type="Proteomes" id="UP000294545">
    <property type="component" value="Unassembled WGS sequence"/>
</dbReference>
<name>A0A4R1MT89_9FIRM</name>
<evidence type="ECO:0000256" key="1">
    <source>
        <dbReference type="SAM" id="Phobius"/>
    </source>
</evidence>
<keyword evidence="1" id="KW-0472">Membrane</keyword>
<protein>
    <recommendedName>
        <fullName evidence="4">Regulatory protein YycI of two-component signal transduction system YycFG</fullName>
    </recommendedName>
</protein>
<dbReference type="OrthoDB" id="2081657at2"/>
<dbReference type="InterPro" id="IPR042274">
    <property type="entry name" value="YycH/YycI_2"/>
</dbReference>
<dbReference type="AlphaFoldDB" id="A0A4R1MT89"/>
<organism evidence="2 3">
    <name type="scientific">Natranaerovirga hydrolytica</name>
    <dbReference type="NCBI Taxonomy" id="680378"/>
    <lineage>
        <taxon>Bacteria</taxon>
        <taxon>Bacillati</taxon>
        <taxon>Bacillota</taxon>
        <taxon>Clostridia</taxon>
        <taxon>Lachnospirales</taxon>
        <taxon>Natranaerovirgaceae</taxon>
        <taxon>Natranaerovirga</taxon>
    </lineage>
</organism>
<dbReference type="RefSeq" id="WP_132282089.1">
    <property type="nucleotide sequence ID" value="NZ_SMGQ01000012.1"/>
</dbReference>
<evidence type="ECO:0008006" key="4">
    <source>
        <dbReference type="Google" id="ProtNLM"/>
    </source>
</evidence>
<sequence length="284" mass="33669">MNWSRVKTILIITLLILNISLYYLYSSQEDGYALSSTHINEMNTILESNNIIVYDHLPRFHPMPRLKINTYDINEDNLIEAFFEQPENVSLRVTGDGRIYEKEDRRFIVHTNGIEKGVIKYYDSSYSEKTLNESSVYDVVKDIANKIALDEVDLQLSSFIRMENNTYQVLFNEYYNGYPIFSSYFKLEVDEDFNIYGEYKRVLPESFIEPERNIYPIDQVLYNFMNAYENETNGLIRIINIELGYDVKGHKYEEEYNEYIEPHYIIKLANGEEIFINAYTNAYK</sequence>
<evidence type="ECO:0000313" key="3">
    <source>
        <dbReference type="Proteomes" id="UP000294545"/>
    </source>
</evidence>
<proteinExistence type="predicted"/>
<feature type="transmembrane region" description="Helical" evidence="1">
    <location>
        <begin position="6"/>
        <end position="25"/>
    </location>
</feature>
<keyword evidence="1" id="KW-0812">Transmembrane</keyword>
<accession>A0A4R1MT89</accession>
<keyword evidence="1" id="KW-1133">Transmembrane helix</keyword>
<dbReference type="Gene3D" id="3.30.310.160">
    <property type="entry name" value="YycH protein, domain 2"/>
    <property type="match status" value="1"/>
</dbReference>